<organism evidence="1 2">
    <name type="scientific">Clavispora lusitaniae</name>
    <name type="common">Candida lusitaniae</name>
    <dbReference type="NCBI Taxonomy" id="36911"/>
    <lineage>
        <taxon>Eukaryota</taxon>
        <taxon>Fungi</taxon>
        <taxon>Dikarya</taxon>
        <taxon>Ascomycota</taxon>
        <taxon>Saccharomycotina</taxon>
        <taxon>Pichiomycetes</taxon>
        <taxon>Metschnikowiaceae</taxon>
        <taxon>Clavispora</taxon>
    </lineage>
</organism>
<evidence type="ECO:0000313" key="1">
    <source>
        <dbReference type="EMBL" id="OVF09568.1"/>
    </source>
</evidence>
<dbReference type="KEGG" id="clus:A9F13_04g00407"/>
<reference evidence="1 2" key="1">
    <citation type="submission" date="2017-04" db="EMBL/GenBank/DDBJ databases">
        <title>Draft genome of the yeast Clavispora lusitaniae type strain CBS 6936.</title>
        <authorList>
            <person name="Durrens P."/>
            <person name="Klopp C."/>
            <person name="Biteau N."/>
            <person name="Fitton-Ouhabi V."/>
            <person name="Dementhon K."/>
            <person name="Accoceberry I."/>
            <person name="Sherman D.J."/>
            <person name="Noel T."/>
        </authorList>
    </citation>
    <scope>NUCLEOTIDE SEQUENCE [LARGE SCALE GENOMIC DNA]</scope>
    <source>
        <strain evidence="1 2">CBS 6936</strain>
    </source>
</reference>
<evidence type="ECO:0000313" key="2">
    <source>
        <dbReference type="Proteomes" id="UP000195602"/>
    </source>
</evidence>
<sequence length="64" mass="6778">MNMISLDLMSSSVMGQVSLHVVAFNVNKSVSSLNKSVPSLNKSVPSLNKPVSSLNMPVSSQCAR</sequence>
<protein>
    <submittedName>
        <fullName evidence="1">Uncharacterized protein</fullName>
    </submittedName>
</protein>
<comment type="caution">
    <text evidence="1">The sequence shown here is derived from an EMBL/GenBank/DDBJ whole genome shotgun (WGS) entry which is preliminary data.</text>
</comment>
<dbReference type="EMBL" id="LYUB02000004">
    <property type="protein sequence ID" value="OVF09568.1"/>
    <property type="molecule type" value="Genomic_DNA"/>
</dbReference>
<name>A0AA91Q2N1_CLALS</name>
<accession>A0AA91Q2N1</accession>
<gene>
    <name evidence="1" type="ORF">A9F13_04g00407</name>
</gene>
<dbReference type="Proteomes" id="UP000195602">
    <property type="component" value="Unassembled WGS sequence"/>
</dbReference>
<dbReference type="AlphaFoldDB" id="A0AA91Q2N1"/>
<proteinExistence type="predicted"/>